<feature type="region of interest" description="Disordered" evidence="1">
    <location>
        <begin position="1"/>
        <end position="27"/>
    </location>
</feature>
<feature type="compositionally biased region" description="Pro residues" evidence="1">
    <location>
        <begin position="101"/>
        <end position="117"/>
    </location>
</feature>
<evidence type="ECO:0000256" key="1">
    <source>
        <dbReference type="SAM" id="MobiDB-lite"/>
    </source>
</evidence>
<feature type="region of interest" description="Disordered" evidence="1">
    <location>
        <begin position="144"/>
        <end position="329"/>
    </location>
</feature>
<dbReference type="AlphaFoldDB" id="A0A8H6XNJ4"/>
<feature type="compositionally biased region" description="Basic and acidic residues" evidence="1">
    <location>
        <begin position="221"/>
        <end position="230"/>
    </location>
</feature>
<feature type="region of interest" description="Disordered" evidence="1">
    <location>
        <begin position="51"/>
        <end position="117"/>
    </location>
</feature>
<gene>
    <name evidence="2" type="ORF">MSAN_01912100</name>
</gene>
<accession>A0A8H6XNJ4</accession>
<evidence type="ECO:0000313" key="2">
    <source>
        <dbReference type="EMBL" id="KAF7344312.1"/>
    </source>
</evidence>
<reference evidence="2" key="1">
    <citation type="submission" date="2020-05" db="EMBL/GenBank/DDBJ databases">
        <title>Mycena genomes resolve the evolution of fungal bioluminescence.</title>
        <authorList>
            <person name="Tsai I.J."/>
        </authorList>
    </citation>
    <scope>NUCLEOTIDE SEQUENCE</scope>
    <source>
        <strain evidence="2">160909Yilan</strain>
    </source>
</reference>
<comment type="caution">
    <text evidence="2">The sequence shown here is derived from an EMBL/GenBank/DDBJ whole genome shotgun (WGS) entry which is preliminary data.</text>
</comment>
<dbReference type="EMBL" id="JACAZH010000021">
    <property type="protein sequence ID" value="KAF7344312.1"/>
    <property type="molecule type" value="Genomic_DNA"/>
</dbReference>
<dbReference type="Proteomes" id="UP000623467">
    <property type="component" value="Unassembled WGS sequence"/>
</dbReference>
<name>A0A8H6XNJ4_9AGAR</name>
<feature type="compositionally biased region" description="Basic residues" evidence="1">
    <location>
        <begin position="87"/>
        <end position="97"/>
    </location>
</feature>
<protein>
    <submittedName>
        <fullName evidence="2">Uncharacterized protein</fullName>
    </submittedName>
</protein>
<feature type="compositionally biased region" description="Basic residues" evidence="1">
    <location>
        <begin position="1"/>
        <end position="12"/>
    </location>
</feature>
<feature type="compositionally biased region" description="Basic and acidic residues" evidence="1">
    <location>
        <begin position="273"/>
        <end position="288"/>
    </location>
</feature>
<evidence type="ECO:0000313" key="3">
    <source>
        <dbReference type="Proteomes" id="UP000623467"/>
    </source>
</evidence>
<proteinExistence type="predicted"/>
<organism evidence="2 3">
    <name type="scientific">Mycena sanguinolenta</name>
    <dbReference type="NCBI Taxonomy" id="230812"/>
    <lineage>
        <taxon>Eukaryota</taxon>
        <taxon>Fungi</taxon>
        <taxon>Dikarya</taxon>
        <taxon>Basidiomycota</taxon>
        <taxon>Agaricomycotina</taxon>
        <taxon>Agaricomycetes</taxon>
        <taxon>Agaricomycetidae</taxon>
        <taxon>Agaricales</taxon>
        <taxon>Marasmiineae</taxon>
        <taxon>Mycenaceae</taxon>
        <taxon>Mycena</taxon>
    </lineage>
</organism>
<keyword evidence="3" id="KW-1185">Reference proteome</keyword>
<sequence>MYSRRRSSRKRSPNYNPLWENTISSTPPPIARIRELRVPFEAERLTAAFGPSKMPHQWGSNKRRKMDGGRRGCTCPAPAPPLGTRTTHPRRRSRARRTTSPGPPLPHGAHPTLPPPIPTPPMGILLCHLLWPVATGPHPLDAPGPVALHLPDSPPRFEARDGGGLGGGVGDDDQLTPVSAHPTPSSPTPTRPLPHRQRTPWLWPSLSHKSSLPGSDASHPGPERRLEEQRAPVTVGSADGNVGLGTEKQEEEGAEALVIVARPGLGSSSTDPPRIDYDMTRRSRRDAADEREEDAGRDQPSPRSPTRTCIDYPRRCGTTLRPSPTEEDA</sequence>
<feature type="compositionally biased region" description="Polar residues" evidence="1">
    <location>
        <begin position="13"/>
        <end position="25"/>
    </location>
</feature>